<gene>
    <name evidence="1" type="ORF">PLEOSDRAFT_1073118</name>
</gene>
<dbReference type="Gene3D" id="2.40.70.10">
    <property type="entry name" value="Acid Proteases"/>
    <property type="match status" value="1"/>
</dbReference>
<dbReference type="EMBL" id="KL198004">
    <property type="protein sequence ID" value="KDQ32644.1"/>
    <property type="molecule type" value="Genomic_DNA"/>
</dbReference>
<dbReference type="InParanoid" id="A0A067NXI4"/>
<protein>
    <recommendedName>
        <fullName evidence="3">Peptidase A2 domain-containing protein</fullName>
    </recommendedName>
</protein>
<name>A0A067NXI4_PLEO1</name>
<accession>A0A067NXI4</accession>
<reference evidence="2" key="1">
    <citation type="journal article" date="2014" name="Proc. Natl. Acad. Sci. U.S.A.">
        <title>Extensive sampling of basidiomycete genomes demonstrates inadequacy of the white-rot/brown-rot paradigm for wood decay fungi.</title>
        <authorList>
            <person name="Riley R."/>
            <person name="Salamov A.A."/>
            <person name="Brown D.W."/>
            <person name="Nagy L.G."/>
            <person name="Floudas D."/>
            <person name="Held B.W."/>
            <person name="Levasseur A."/>
            <person name="Lombard V."/>
            <person name="Morin E."/>
            <person name="Otillar R."/>
            <person name="Lindquist E.A."/>
            <person name="Sun H."/>
            <person name="LaButti K.M."/>
            <person name="Schmutz J."/>
            <person name="Jabbour D."/>
            <person name="Luo H."/>
            <person name="Baker S.E."/>
            <person name="Pisabarro A.G."/>
            <person name="Walton J.D."/>
            <person name="Blanchette R.A."/>
            <person name="Henrissat B."/>
            <person name="Martin F."/>
            <person name="Cullen D."/>
            <person name="Hibbett D.S."/>
            <person name="Grigoriev I.V."/>
        </authorList>
    </citation>
    <scope>NUCLEOTIDE SEQUENCE [LARGE SCALE GENOMIC DNA]</scope>
    <source>
        <strain evidence="2">PC15</strain>
    </source>
</reference>
<evidence type="ECO:0000313" key="2">
    <source>
        <dbReference type="Proteomes" id="UP000027073"/>
    </source>
</evidence>
<dbReference type="SUPFAM" id="SSF50630">
    <property type="entry name" value="Acid proteases"/>
    <property type="match status" value="1"/>
</dbReference>
<dbReference type="Proteomes" id="UP000027073">
    <property type="component" value="Unassembled WGS sequence"/>
</dbReference>
<dbReference type="STRING" id="1137138.A0A067NXI4"/>
<dbReference type="CDD" id="cd00303">
    <property type="entry name" value="retropepsin_like"/>
    <property type="match status" value="1"/>
</dbReference>
<proteinExistence type="predicted"/>
<dbReference type="VEuPathDB" id="FungiDB:PLEOSDRAFT_1073118"/>
<sequence>MTNLPAIVIAKKARSKPPGLNAVGIRSLRIKAFVVTPTSTAIHARLDSGADITLMSADYWKSIEPTIRPSLRTGAKIQLQQLTCSASIIGYIHTKIFVETQDQRIVQFDIEAYIVEDMKVPLLLGEDFMTSYELGVIRKASGQCTVYASGGTIPITASTSNRYRLGILVRKTYPGSTFLQRKQARVARKRPPLIYRTNAPTPVLATKSMSIKPGHCLNVPITLPQDLKESWFIESSILTEDGQDILAAPATLVTPDSPFVPIANPTAHPLSLPMGPKNDSYP</sequence>
<dbReference type="AlphaFoldDB" id="A0A067NXI4"/>
<dbReference type="HOGENOM" id="CLU_070627_0_0_1"/>
<evidence type="ECO:0008006" key="3">
    <source>
        <dbReference type="Google" id="ProtNLM"/>
    </source>
</evidence>
<organism evidence="1 2">
    <name type="scientific">Pleurotus ostreatus (strain PC15)</name>
    <name type="common">Oyster mushroom</name>
    <dbReference type="NCBI Taxonomy" id="1137138"/>
    <lineage>
        <taxon>Eukaryota</taxon>
        <taxon>Fungi</taxon>
        <taxon>Dikarya</taxon>
        <taxon>Basidiomycota</taxon>
        <taxon>Agaricomycotina</taxon>
        <taxon>Agaricomycetes</taxon>
        <taxon>Agaricomycetidae</taxon>
        <taxon>Agaricales</taxon>
        <taxon>Pleurotineae</taxon>
        <taxon>Pleurotaceae</taxon>
        <taxon>Pleurotus</taxon>
    </lineage>
</organism>
<dbReference type="InterPro" id="IPR021109">
    <property type="entry name" value="Peptidase_aspartic_dom_sf"/>
</dbReference>
<evidence type="ECO:0000313" key="1">
    <source>
        <dbReference type="EMBL" id="KDQ32644.1"/>
    </source>
</evidence>